<protein>
    <submittedName>
        <fullName evidence="1">Uncharacterized protein</fullName>
    </submittedName>
</protein>
<accession>D6TC56</accession>
<organism evidence="1 2">
    <name type="scientific">Ktedonobacter racemifer DSM 44963</name>
    <dbReference type="NCBI Taxonomy" id="485913"/>
    <lineage>
        <taxon>Bacteria</taxon>
        <taxon>Bacillati</taxon>
        <taxon>Chloroflexota</taxon>
        <taxon>Ktedonobacteria</taxon>
        <taxon>Ktedonobacterales</taxon>
        <taxon>Ktedonobacteraceae</taxon>
        <taxon>Ktedonobacter</taxon>
    </lineage>
</organism>
<comment type="caution">
    <text evidence="1">The sequence shown here is derived from an EMBL/GenBank/DDBJ whole genome shotgun (WGS) entry which is preliminary data.</text>
</comment>
<keyword evidence="2" id="KW-1185">Reference proteome</keyword>
<gene>
    <name evidence="1" type="ORF">Krac_9479</name>
</gene>
<evidence type="ECO:0000313" key="1">
    <source>
        <dbReference type="EMBL" id="EFH88092.1"/>
    </source>
</evidence>
<sequence length="100" mass="11138">MISFSVEKIRGGNKERSIMGDVPSANEKDEAEYDGSYRICHLLSYHLMTASRISPLDAQVVRALVESMDAGVPGRGLVSLPERLIQINEWLDTYQITLAL</sequence>
<evidence type="ECO:0000313" key="2">
    <source>
        <dbReference type="Proteomes" id="UP000004508"/>
    </source>
</evidence>
<name>D6TC56_KTERA</name>
<dbReference type="EMBL" id="ADVG01000001">
    <property type="protein sequence ID" value="EFH88092.1"/>
    <property type="molecule type" value="Genomic_DNA"/>
</dbReference>
<reference evidence="1 2" key="1">
    <citation type="journal article" date="2011" name="Stand. Genomic Sci.">
        <title>Non-contiguous finished genome sequence and contextual data of the filamentous soil bacterium Ktedonobacter racemifer type strain (SOSP1-21).</title>
        <authorList>
            <person name="Chang Y.J."/>
            <person name="Land M."/>
            <person name="Hauser L."/>
            <person name="Chertkov O."/>
            <person name="Del Rio T.G."/>
            <person name="Nolan M."/>
            <person name="Copeland A."/>
            <person name="Tice H."/>
            <person name="Cheng J.F."/>
            <person name="Lucas S."/>
            <person name="Han C."/>
            <person name="Goodwin L."/>
            <person name="Pitluck S."/>
            <person name="Ivanova N."/>
            <person name="Ovchinikova G."/>
            <person name="Pati A."/>
            <person name="Chen A."/>
            <person name="Palaniappan K."/>
            <person name="Mavromatis K."/>
            <person name="Liolios K."/>
            <person name="Brettin T."/>
            <person name="Fiebig A."/>
            <person name="Rohde M."/>
            <person name="Abt B."/>
            <person name="Goker M."/>
            <person name="Detter J.C."/>
            <person name="Woyke T."/>
            <person name="Bristow J."/>
            <person name="Eisen J.A."/>
            <person name="Markowitz V."/>
            <person name="Hugenholtz P."/>
            <person name="Kyrpides N.C."/>
            <person name="Klenk H.P."/>
            <person name="Lapidus A."/>
        </authorList>
    </citation>
    <scope>NUCLEOTIDE SEQUENCE [LARGE SCALE GENOMIC DNA]</scope>
    <source>
        <strain evidence="2">DSM 44963</strain>
    </source>
</reference>
<dbReference type="AlphaFoldDB" id="D6TC56"/>
<proteinExistence type="predicted"/>
<dbReference type="InParanoid" id="D6TC56"/>
<dbReference type="Proteomes" id="UP000004508">
    <property type="component" value="Unassembled WGS sequence"/>
</dbReference>